<reference evidence="1 2" key="1">
    <citation type="submission" date="2016-10" db="EMBL/GenBank/DDBJ databases">
        <authorList>
            <person name="de Groot N.N."/>
        </authorList>
    </citation>
    <scope>NUCLEOTIDE SEQUENCE [LARGE SCALE GENOMIC DNA]</scope>
    <source>
        <strain evidence="1 2">DSM 8423</strain>
    </source>
</reference>
<dbReference type="Proteomes" id="UP000198744">
    <property type="component" value="Unassembled WGS sequence"/>
</dbReference>
<organism evidence="1 2">
    <name type="scientific">Syntrophus gentianae</name>
    <dbReference type="NCBI Taxonomy" id="43775"/>
    <lineage>
        <taxon>Bacteria</taxon>
        <taxon>Pseudomonadati</taxon>
        <taxon>Thermodesulfobacteriota</taxon>
        <taxon>Syntrophia</taxon>
        <taxon>Syntrophales</taxon>
        <taxon>Syntrophaceae</taxon>
        <taxon>Syntrophus</taxon>
    </lineage>
</organism>
<accession>A0A1H7XC92</accession>
<sequence>MMPTKNPRVNIVVEPRLFNAIRDLATSEGVSMGAIARDLIREAINLREDVALAAFADERMKTFDRKNAYSHDETWE</sequence>
<proteinExistence type="predicted"/>
<keyword evidence="2" id="KW-1185">Reference proteome</keyword>
<evidence type="ECO:0000313" key="1">
    <source>
        <dbReference type="EMBL" id="SEM30798.1"/>
    </source>
</evidence>
<gene>
    <name evidence="1" type="ORF">SAMN04489760_1102</name>
</gene>
<dbReference type="EMBL" id="FOBS01000010">
    <property type="protein sequence ID" value="SEM30798.1"/>
    <property type="molecule type" value="Genomic_DNA"/>
</dbReference>
<evidence type="ECO:0000313" key="2">
    <source>
        <dbReference type="Proteomes" id="UP000198744"/>
    </source>
</evidence>
<name>A0A1H7XC92_9BACT</name>
<protein>
    <recommendedName>
        <fullName evidence="3">Antitoxin, RHH family protein</fullName>
    </recommendedName>
</protein>
<evidence type="ECO:0008006" key="3">
    <source>
        <dbReference type="Google" id="ProtNLM"/>
    </source>
</evidence>
<dbReference type="AlphaFoldDB" id="A0A1H7XC92"/>